<organism evidence="1 2">
    <name type="scientific">Trichinella pseudospiralis</name>
    <name type="common">Parasitic roundworm</name>
    <dbReference type="NCBI Taxonomy" id="6337"/>
    <lineage>
        <taxon>Eukaryota</taxon>
        <taxon>Metazoa</taxon>
        <taxon>Ecdysozoa</taxon>
        <taxon>Nematoda</taxon>
        <taxon>Enoplea</taxon>
        <taxon>Dorylaimia</taxon>
        <taxon>Trichinellida</taxon>
        <taxon>Trichinellidae</taxon>
        <taxon>Trichinella</taxon>
    </lineage>
</organism>
<dbReference type="Proteomes" id="UP000054632">
    <property type="component" value="Unassembled WGS sequence"/>
</dbReference>
<comment type="caution">
    <text evidence="1">The sequence shown here is derived from an EMBL/GenBank/DDBJ whole genome shotgun (WGS) entry which is preliminary data.</text>
</comment>
<accession>A0A0V1DS34</accession>
<dbReference type="AlphaFoldDB" id="A0A0V1DS34"/>
<gene>
    <name evidence="1" type="ORF">T4A_2451</name>
</gene>
<evidence type="ECO:0000313" key="2">
    <source>
        <dbReference type="Proteomes" id="UP000054632"/>
    </source>
</evidence>
<reference evidence="1 2" key="1">
    <citation type="submission" date="2015-01" db="EMBL/GenBank/DDBJ databases">
        <title>Evolution of Trichinella species and genotypes.</title>
        <authorList>
            <person name="Korhonen P.K."/>
            <person name="Edoardo P."/>
            <person name="Giuseppe L.R."/>
            <person name="Gasser R.B."/>
        </authorList>
    </citation>
    <scope>NUCLEOTIDE SEQUENCE [LARGE SCALE GENOMIC DNA]</scope>
    <source>
        <strain evidence="1">ISS13</strain>
    </source>
</reference>
<evidence type="ECO:0000313" key="1">
    <source>
        <dbReference type="EMBL" id="KRY64391.1"/>
    </source>
</evidence>
<dbReference type="EMBL" id="JYDR01000441">
    <property type="protein sequence ID" value="KRY64391.1"/>
    <property type="molecule type" value="Genomic_DNA"/>
</dbReference>
<feature type="non-terminal residue" evidence="1">
    <location>
        <position position="84"/>
    </location>
</feature>
<sequence length="84" mass="9632">MIALPTDTTQLQVLHSFESTLTPPARTSIYEVISPRRRVYTAAIPSFQVGTKSHADSVEMEYTAELCMLRFPRRLLQRTNYQIS</sequence>
<protein>
    <submittedName>
        <fullName evidence="1">Uncharacterized protein</fullName>
    </submittedName>
</protein>
<proteinExistence type="predicted"/>
<name>A0A0V1DS34_TRIPS</name>